<organism evidence="1 2">
    <name type="scientific">Zophobihabitans entericus</name>
    <dbReference type="NCBI Taxonomy" id="1635327"/>
    <lineage>
        <taxon>Bacteria</taxon>
        <taxon>Pseudomonadati</taxon>
        <taxon>Pseudomonadota</taxon>
        <taxon>Gammaproteobacteria</taxon>
        <taxon>Orbales</taxon>
        <taxon>Orbaceae</taxon>
        <taxon>Zophobihabitans</taxon>
    </lineage>
</organism>
<dbReference type="Gene3D" id="3.40.50.1820">
    <property type="entry name" value="alpha/beta hydrolase"/>
    <property type="match status" value="1"/>
</dbReference>
<dbReference type="InParanoid" id="A0A6G9IEK4"/>
<sequence length="267" mass="30703">MMINKTKPHCYVLFVGGAADKESFLWGDIKVPFTDVWPHYTMREVAESFNQKLTEQAAQQGISQQVLHQQYRYEYLSYTEIFYDEIKDIDFNLDKIDVISNPKFQQLIERIGKNTHVYIVGHSLGGWNSAHLSHIFASYDITTDYLVTLDPVGTGNHETLPALRGNFIKMAQIYRQTPDPVAEHWLNVRGFYIQVAKKQLSQSFEDWVAWAGGQWLIEQSYPQVKWQLNENTDISHRSAGELFNYQTSEGLSASDMLVAAILKELSV</sequence>
<reference evidence="1 2" key="1">
    <citation type="submission" date="2020-03" db="EMBL/GenBank/DDBJ databases">
        <title>Complete genome sequence of Orbus sp. IPMB12 (BCRC 80908).</title>
        <authorList>
            <person name="Lo W.-S."/>
            <person name="Chang T.-H."/>
            <person name="Kuo C.-H."/>
        </authorList>
    </citation>
    <scope>NUCLEOTIDE SEQUENCE [LARGE SCALE GENOMIC DNA]</scope>
    <source>
        <strain evidence="1 2">IPMB12</strain>
    </source>
</reference>
<evidence type="ECO:0000313" key="2">
    <source>
        <dbReference type="Proteomes" id="UP000501168"/>
    </source>
</evidence>
<proteinExistence type="predicted"/>
<gene>
    <name evidence="1" type="ORF">IPMB12_11380</name>
</gene>
<evidence type="ECO:0000313" key="1">
    <source>
        <dbReference type="EMBL" id="QIQ22239.1"/>
    </source>
</evidence>
<dbReference type="InterPro" id="IPR029058">
    <property type="entry name" value="AB_hydrolase_fold"/>
</dbReference>
<dbReference type="KEGG" id="orb:IPMB12_11380"/>
<dbReference type="AlphaFoldDB" id="A0A6G9IEK4"/>
<dbReference type="RefSeq" id="WP_166917535.1">
    <property type="nucleotide sequence ID" value="NZ_CP050253.1"/>
</dbReference>
<name>A0A6G9IEK4_9GAMM</name>
<accession>A0A6G9IEK4</accession>
<dbReference type="Proteomes" id="UP000501168">
    <property type="component" value="Chromosome"/>
</dbReference>
<dbReference type="SUPFAM" id="SSF53474">
    <property type="entry name" value="alpha/beta-Hydrolases"/>
    <property type="match status" value="1"/>
</dbReference>
<protein>
    <submittedName>
        <fullName evidence="1">Uncharacterized protein</fullName>
    </submittedName>
</protein>
<keyword evidence="2" id="KW-1185">Reference proteome</keyword>
<dbReference type="EMBL" id="CP050253">
    <property type="protein sequence ID" value="QIQ22239.1"/>
    <property type="molecule type" value="Genomic_DNA"/>
</dbReference>